<sequence>MKLNGGDKKVLIRESLGALSDETIVEIFEQLAPKERARFSTINKRLYNLLHPLSAHQAITMSLGLLQWSDINRITAHKVGIVLASDRCILEVHSTGDMTGKSQSDVNKLASALRSSPFIQKLVISSVDHIRTIPETAFSYLSNLRELTLPCDIFDKESNLHDKIKAIFSIKKLIILRILKRFDTPRKATNIMHAEHTRKLQSDAIKMLKLQGVSLTAAAMETISNKYSNSLKYLCLMGTLVHTPDGAVYLKALCNLKCLSKLTLPPSLLSLSSKPLYHECRMLQQLTVKYLCVCVYESEIVETRYFIKKLLPLTLRELCLHDPTHMVAKDLEHDEFRKLHFKVTFCKRADSLYQQEWMHGHCELLSHMVWVQPYKHFNTEYPHPVPGWWFFMSENVNTAEESTEITATEEFPVPQSQATAQVQLPPNEDPGFFERMIDDQLNTEFDGSAPTNLAVLGNLSNNVMTPNTANQLALPSNEIGILYNNFGDFNNHSERITDRSRRSYVIISRSGRGNLNQSRRISSQASAQSIPLTQPVPSTELHQEASVTAESPDSEDSEELSDRDNDNNETDHFGSRTSTMTIASTNTTSTARPAERNTRRTGL</sequence>
<dbReference type="InterPro" id="IPR032675">
    <property type="entry name" value="LRR_dom_sf"/>
</dbReference>
<dbReference type="SUPFAM" id="SSF52047">
    <property type="entry name" value="RNI-like"/>
    <property type="match status" value="1"/>
</dbReference>
<protein>
    <submittedName>
        <fullName evidence="2">F-box domain protein</fullName>
    </submittedName>
</protein>
<feature type="compositionally biased region" description="Basic and acidic residues" evidence="1">
    <location>
        <begin position="593"/>
        <end position="603"/>
    </location>
</feature>
<keyword evidence="3" id="KW-1185">Reference proteome</keyword>
<evidence type="ECO:0000313" key="2">
    <source>
        <dbReference type="EMBL" id="OZC08677.1"/>
    </source>
</evidence>
<feature type="region of interest" description="Disordered" evidence="1">
    <location>
        <begin position="513"/>
        <end position="603"/>
    </location>
</feature>
<name>A0A238BTL5_9BILA</name>
<dbReference type="AlphaFoldDB" id="A0A238BTL5"/>
<dbReference type="Gene3D" id="3.80.10.10">
    <property type="entry name" value="Ribonuclease Inhibitor"/>
    <property type="match status" value="1"/>
</dbReference>
<dbReference type="OrthoDB" id="5836677at2759"/>
<dbReference type="CDD" id="cd09917">
    <property type="entry name" value="F-box_SF"/>
    <property type="match status" value="1"/>
</dbReference>
<feature type="compositionally biased region" description="Low complexity" evidence="1">
    <location>
        <begin position="513"/>
        <end position="530"/>
    </location>
</feature>
<accession>A0A238BTL5</accession>
<feature type="compositionally biased region" description="Basic and acidic residues" evidence="1">
    <location>
        <begin position="560"/>
        <end position="574"/>
    </location>
</feature>
<dbReference type="EMBL" id="KZ270004">
    <property type="protein sequence ID" value="OZC08677.1"/>
    <property type="molecule type" value="Genomic_DNA"/>
</dbReference>
<dbReference type="Proteomes" id="UP000242913">
    <property type="component" value="Unassembled WGS sequence"/>
</dbReference>
<gene>
    <name evidence="2" type="ORF">X798_04225</name>
</gene>
<feature type="compositionally biased region" description="Low complexity" evidence="1">
    <location>
        <begin position="577"/>
        <end position="590"/>
    </location>
</feature>
<proteinExistence type="predicted"/>
<reference evidence="2 3" key="1">
    <citation type="submission" date="2015-12" db="EMBL/GenBank/DDBJ databases">
        <title>Draft genome of the nematode, Onchocerca flexuosa.</title>
        <authorList>
            <person name="Mitreva M."/>
        </authorList>
    </citation>
    <scope>NUCLEOTIDE SEQUENCE [LARGE SCALE GENOMIC DNA]</scope>
    <source>
        <strain evidence="2">Red Deer</strain>
    </source>
</reference>
<evidence type="ECO:0000313" key="3">
    <source>
        <dbReference type="Proteomes" id="UP000242913"/>
    </source>
</evidence>
<organism evidence="2 3">
    <name type="scientific">Onchocerca flexuosa</name>
    <dbReference type="NCBI Taxonomy" id="387005"/>
    <lineage>
        <taxon>Eukaryota</taxon>
        <taxon>Metazoa</taxon>
        <taxon>Ecdysozoa</taxon>
        <taxon>Nematoda</taxon>
        <taxon>Chromadorea</taxon>
        <taxon>Rhabditida</taxon>
        <taxon>Spirurina</taxon>
        <taxon>Spiruromorpha</taxon>
        <taxon>Filarioidea</taxon>
        <taxon>Onchocercidae</taxon>
        <taxon>Onchocerca</taxon>
    </lineage>
</organism>
<evidence type="ECO:0000256" key="1">
    <source>
        <dbReference type="SAM" id="MobiDB-lite"/>
    </source>
</evidence>